<feature type="domain" description="Zinc finger CGNR" evidence="1">
    <location>
        <begin position="163"/>
        <end position="205"/>
    </location>
</feature>
<protein>
    <recommendedName>
        <fullName evidence="1">Zinc finger CGNR domain-containing protein</fullName>
    </recommendedName>
</protein>
<name>A0A4P6JKI6_KTERU</name>
<keyword evidence="3" id="KW-1185">Reference proteome</keyword>
<accession>A0A4P6JKI6</accession>
<reference evidence="2 3" key="1">
    <citation type="submission" date="2019-01" db="EMBL/GenBank/DDBJ databases">
        <title>Ktedonosporobacter rubrisoli SCAWS-G2.</title>
        <authorList>
            <person name="Huang Y."/>
            <person name="Yan B."/>
        </authorList>
    </citation>
    <scope>NUCLEOTIDE SEQUENCE [LARGE SCALE GENOMIC DNA]</scope>
    <source>
        <strain evidence="2 3">SCAWS-G2</strain>
    </source>
</reference>
<gene>
    <name evidence="2" type="ORF">EPA93_06465</name>
</gene>
<dbReference type="SUPFAM" id="SSF160904">
    <property type="entry name" value="Jann2411-like"/>
    <property type="match status" value="1"/>
</dbReference>
<dbReference type="Pfam" id="PF07336">
    <property type="entry name" value="ABATE"/>
    <property type="match status" value="1"/>
</dbReference>
<evidence type="ECO:0000313" key="2">
    <source>
        <dbReference type="EMBL" id="QBD75665.1"/>
    </source>
</evidence>
<evidence type="ECO:0000313" key="3">
    <source>
        <dbReference type="Proteomes" id="UP000290365"/>
    </source>
</evidence>
<dbReference type="EMBL" id="CP035758">
    <property type="protein sequence ID" value="QBD75665.1"/>
    <property type="molecule type" value="Genomic_DNA"/>
</dbReference>
<dbReference type="Pfam" id="PF11706">
    <property type="entry name" value="zf-CGNR"/>
    <property type="match status" value="1"/>
</dbReference>
<dbReference type="OrthoDB" id="157603at2"/>
<proteinExistence type="predicted"/>
<dbReference type="InterPro" id="IPR021005">
    <property type="entry name" value="Znf_CGNR"/>
</dbReference>
<dbReference type="Proteomes" id="UP000290365">
    <property type="component" value="Chromosome"/>
</dbReference>
<dbReference type="RefSeq" id="WP_129886262.1">
    <property type="nucleotide sequence ID" value="NZ_CP035758.1"/>
</dbReference>
<sequence>MAIISKPQPGFEFIGGSVCLDFVNTVHRISGKLYYEGLTSYSNLLAWSRLAGLIAESEAEALQQKARRDEEKAKLVLERALLLREAIYSLFMAFISESRPATADLETLNAELMQGTSGARINLTADGYQWEWRQNEEGSLDQILGPLARSAALLLTSAEAKLIRQCANARCEWLFIDATKNHSRQYCRTNICGNKVRVRRHRSRQQSESPGKMEV</sequence>
<dbReference type="Gene3D" id="1.10.3300.10">
    <property type="entry name" value="Jann2411-like domain"/>
    <property type="match status" value="1"/>
</dbReference>
<dbReference type="AlphaFoldDB" id="A0A4P6JKI6"/>
<evidence type="ECO:0000259" key="1">
    <source>
        <dbReference type="Pfam" id="PF11706"/>
    </source>
</evidence>
<dbReference type="PANTHER" id="PTHR35525">
    <property type="entry name" value="BLL6575 PROTEIN"/>
    <property type="match status" value="1"/>
</dbReference>
<dbReference type="PANTHER" id="PTHR35525:SF3">
    <property type="entry name" value="BLL6575 PROTEIN"/>
    <property type="match status" value="1"/>
</dbReference>
<organism evidence="2 3">
    <name type="scientific">Ktedonosporobacter rubrisoli</name>
    <dbReference type="NCBI Taxonomy" id="2509675"/>
    <lineage>
        <taxon>Bacteria</taxon>
        <taxon>Bacillati</taxon>
        <taxon>Chloroflexota</taxon>
        <taxon>Ktedonobacteria</taxon>
        <taxon>Ktedonobacterales</taxon>
        <taxon>Ktedonosporobacteraceae</taxon>
        <taxon>Ktedonosporobacter</taxon>
    </lineage>
</organism>
<dbReference type="KEGG" id="kbs:EPA93_06465"/>
<dbReference type="InterPro" id="IPR010852">
    <property type="entry name" value="ABATE"/>
</dbReference>
<dbReference type="InterPro" id="IPR023286">
    <property type="entry name" value="ABATE_dom_sf"/>
</dbReference>